<dbReference type="GO" id="GO:0008270">
    <property type="term" value="F:zinc ion binding"/>
    <property type="evidence" value="ECO:0007669"/>
    <property type="project" value="UniProtKB-KW"/>
</dbReference>
<dbReference type="Pfam" id="PF13920">
    <property type="entry name" value="zf-C3HC4_3"/>
    <property type="match status" value="1"/>
</dbReference>
<evidence type="ECO:0000256" key="4">
    <source>
        <dbReference type="PROSITE-ProRule" id="PRU00175"/>
    </source>
</evidence>
<feature type="compositionally biased region" description="Basic and acidic residues" evidence="5">
    <location>
        <begin position="146"/>
        <end position="165"/>
    </location>
</feature>
<dbReference type="PROSITE" id="PS50089">
    <property type="entry name" value="ZF_RING_2"/>
    <property type="match status" value="1"/>
</dbReference>
<gene>
    <name evidence="7" type="ORF">COCSUDRAFT_54237</name>
</gene>
<evidence type="ECO:0000313" key="7">
    <source>
        <dbReference type="EMBL" id="EIE20806.1"/>
    </source>
</evidence>
<reference evidence="7 8" key="1">
    <citation type="journal article" date="2012" name="Genome Biol.">
        <title>The genome of the polar eukaryotic microalga coccomyxa subellipsoidea reveals traits of cold adaptation.</title>
        <authorList>
            <person name="Blanc G."/>
            <person name="Agarkova I."/>
            <person name="Grimwood J."/>
            <person name="Kuo A."/>
            <person name="Brueggeman A."/>
            <person name="Dunigan D."/>
            <person name="Gurnon J."/>
            <person name="Ladunga I."/>
            <person name="Lindquist E."/>
            <person name="Lucas S."/>
            <person name="Pangilinan J."/>
            <person name="Proschold T."/>
            <person name="Salamov A."/>
            <person name="Schmutz J."/>
            <person name="Weeks D."/>
            <person name="Yamada T."/>
            <person name="Claverie J.M."/>
            <person name="Grigoriev I."/>
            <person name="Van Etten J."/>
            <person name="Lomsadze A."/>
            <person name="Borodovsky M."/>
        </authorList>
    </citation>
    <scope>NUCLEOTIDE SEQUENCE [LARGE SCALE GENOMIC DNA]</scope>
    <source>
        <strain evidence="7 8">C-169</strain>
    </source>
</reference>
<organism evidence="7 8">
    <name type="scientific">Coccomyxa subellipsoidea (strain C-169)</name>
    <name type="common">Green microalga</name>
    <dbReference type="NCBI Taxonomy" id="574566"/>
    <lineage>
        <taxon>Eukaryota</taxon>
        <taxon>Viridiplantae</taxon>
        <taxon>Chlorophyta</taxon>
        <taxon>core chlorophytes</taxon>
        <taxon>Trebouxiophyceae</taxon>
        <taxon>Trebouxiophyceae incertae sedis</taxon>
        <taxon>Coccomyxaceae</taxon>
        <taxon>Coccomyxa</taxon>
        <taxon>Coccomyxa subellipsoidea</taxon>
    </lineage>
</organism>
<dbReference type="EMBL" id="AGSI01000014">
    <property type="protein sequence ID" value="EIE20806.1"/>
    <property type="molecule type" value="Genomic_DNA"/>
</dbReference>
<dbReference type="SUPFAM" id="SSF57850">
    <property type="entry name" value="RING/U-box"/>
    <property type="match status" value="1"/>
</dbReference>
<dbReference type="AlphaFoldDB" id="I0YQY7"/>
<dbReference type="GeneID" id="17038952"/>
<dbReference type="RefSeq" id="XP_005645350.1">
    <property type="nucleotide sequence ID" value="XM_005645293.1"/>
</dbReference>
<dbReference type="SMART" id="SM00184">
    <property type="entry name" value="RING"/>
    <property type="match status" value="1"/>
</dbReference>
<dbReference type="Gene3D" id="3.30.40.10">
    <property type="entry name" value="Zinc/RING finger domain, C3HC4 (zinc finger)"/>
    <property type="match status" value="1"/>
</dbReference>
<dbReference type="InterPro" id="IPR001841">
    <property type="entry name" value="Znf_RING"/>
</dbReference>
<feature type="region of interest" description="Disordered" evidence="5">
    <location>
        <begin position="26"/>
        <end position="94"/>
    </location>
</feature>
<evidence type="ECO:0000256" key="1">
    <source>
        <dbReference type="ARBA" id="ARBA00022723"/>
    </source>
</evidence>
<keyword evidence="8" id="KW-1185">Reference proteome</keyword>
<dbReference type="InterPro" id="IPR017907">
    <property type="entry name" value="Znf_RING_CS"/>
</dbReference>
<evidence type="ECO:0000256" key="3">
    <source>
        <dbReference type="ARBA" id="ARBA00022833"/>
    </source>
</evidence>
<feature type="domain" description="RING-type" evidence="6">
    <location>
        <begin position="206"/>
        <end position="247"/>
    </location>
</feature>
<protein>
    <recommendedName>
        <fullName evidence="6">RING-type domain-containing protein</fullName>
    </recommendedName>
</protein>
<dbReference type="OrthoDB" id="513758at2759"/>
<keyword evidence="3" id="KW-0862">Zinc</keyword>
<comment type="caution">
    <text evidence="7">The sequence shown here is derived from an EMBL/GenBank/DDBJ whole genome shotgun (WGS) entry which is preliminary data.</text>
</comment>
<feature type="compositionally biased region" description="Basic and acidic residues" evidence="5">
    <location>
        <begin position="70"/>
        <end position="86"/>
    </location>
</feature>
<keyword evidence="1" id="KW-0479">Metal-binding</keyword>
<dbReference type="KEGG" id="csl:COCSUDRAFT_54237"/>
<name>I0YQY7_COCSC</name>
<sequence>MADKEPAQLPTDAAQVAYRSAAARLPAPDVGSGGQCTLQREGSVPPTPGLAAAQVASAFARLRSSSSSPRETDTSDSGRKSVDRPRMSKAYQHSPSLLSKLGACNGGLACGHSHAAAEDILMPHVAPAEQDSWGEPAAGDMQAALERSRKDTGGSRDGRSIDADISKGAAGSAADVKPGKGDGKGPSRHSCKGKERASAKTWTEMCAICMDSGLEISIAGCGHSLCGRCAYQLCARGLAAPVCPFCRGVIQQFEPMIVS</sequence>
<accession>I0YQY7</accession>
<keyword evidence="2 4" id="KW-0863">Zinc-finger</keyword>
<evidence type="ECO:0000259" key="6">
    <source>
        <dbReference type="PROSITE" id="PS50089"/>
    </source>
</evidence>
<dbReference type="InterPro" id="IPR013083">
    <property type="entry name" value="Znf_RING/FYVE/PHD"/>
</dbReference>
<proteinExistence type="predicted"/>
<dbReference type="PROSITE" id="PS00518">
    <property type="entry name" value="ZF_RING_1"/>
    <property type="match status" value="1"/>
</dbReference>
<evidence type="ECO:0000256" key="5">
    <source>
        <dbReference type="SAM" id="MobiDB-lite"/>
    </source>
</evidence>
<evidence type="ECO:0000313" key="8">
    <source>
        <dbReference type="Proteomes" id="UP000007264"/>
    </source>
</evidence>
<evidence type="ECO:0000256" key="2">
    <source>
        <dbReference type="ARBA" id="ARBA00022771"/>
    </source>
</evidence>
<dbReference type="STRING" id="574566.I0YQY7"/>
<dbReference type="Proteomes" id="UP000007264">
    <property type="component" value="Unassembled WGS sequence"/>
</dbReference>
<feature type="region of interest" description="Disordered" evidence="5">
    <location>
        <begin position="144"/>
        <end position="196"/>
    </location>
</feature>